<dbReference type="CDD" id="cd03858">
    <property type="entry name" value="M14_CP_N-E_like"/>
    <property type="match status" value="1"/>
</dbReference>
<sequence>MKKILIVLFVTCFFLPYFSCSLPFIYYSHQKLHMKLKNLTTKYADISRLYSIGSSTLNRSLFVVEISDNPGVHEFLEPEFKYVGNIHGNEPVGKEVLLHLIEYLLTSYGKNQTITELINSTRIHIMCSLNPDGFEVAKLAKKKRGINSGRYNTNFADLNRNFPDPFDERPNPLQKETAAVIKWLKTYPFVLSASLHGGALVVNYPYDNVQLKPLVENVYGISPDDDVYRFISLEYAKTHPTMHLGNTCNSREHFENGITNGAFWYIVAGSMQDYNYRYTNCFEITIEISCAKFPPANQLPHLWNDNKNSLIKLIQKVHMGIKGVVRELDSRNPIAGATIKIVGRDKDIITSSTGEYWRLLLSGNYIVEASAKGYISTRRTVNVLENNENLVSFYLEKQADLQEIEN</sequence>
<protein>
    <submittedName>
        <fullName evidence="11">Carboxypeptidase D-like</fullName>
    </submittedName>
</protein>
<dbReference type="PANTHER" id="PTHR11532:SF57">
    <property type="entry name" value="CARBOXYPEPTIDASE D, B"/>
    <property type="match status" value="1"/>
</dbReference>
<evidence type="ECO:0000256" key="1">
    <source>
        <dbReference type="ARBA" id="ARBA00001947"/>
    </source>
</evidence>
<evidence type="ECO:0000313" key="10">
    <source>
        <dbReference type="Proteomes" id="UP001652625"/>
    </source>
</evidence>
<organism evidence="10 11">
    <name type="scientific">Hydra vulgaris</name>
    <name type="common">Hydra</name>
    <name type="synonym">Hydra attenuata</name>
    <dbReference type="NCBI Taxonomy" id="6087"/>
    <lineage>
        <taxon>Eukaryota</taxon>
        <taxon>Metazoa</taxon>
        <taxon>Cnidaria</taxon>
        <taxon>Hydrozoa</taxon>
        <taxon>Hydroidolina</taxon>
        <taxon>Anthoathecata</taxon>
        <taxon>Aplanulata</taxon>
        <taxon>Hydridae</taxon>
        <taxon>Hydra</taxon>
    </lineage>
</organism>
<feature type="active site" description="Proton donor/acceptor" evidence="8">
    <location>
        <position position="287"/>
    </location>
</feature>
<dbReference type="PROSITE" id="PS00133">
    <property type="entry name" value="CARBOXYPEPT_ZN_2"/>
    <property type="match status" value="1"/>
</dbReference>
<dbReference type="PANTHER" id="PTHR11532">
    <property type="entry name" value="PROTEASE M14 CARBOXYPEPTIDASE"/>
    <property type="match status" value="1"/>
</dbReference>
<dbReference type="InterPro" id="IPR057246">
    <property type="entry name" value="CARBOXYPEPT_ZN_1"/>
</dbReference>
<comment type="similarity">
    <text evidence="2 8">Belongs to the peptidase M14 family.</text>
</comment>
<dbReference type="PROSITE" id="PS52035">
    <property type="entry name" value="PEPTIDASE_M14"/>
    <property type="match status" value="1"/>
</dbReference>
<dbReference type="Gene3D" id="3.40.630.10">
    <property type="entry name" value="Zn peptidases"/>
    <property type="match status" value="1"/>
</dbReference>
<keyword evidence="6" id="KW-0862">Zinc</keyword>
<evidence type="ECO:0000256" key="4">
    <source>
        <dbReference type="ARBA" id="ARBA00022723"/>
    </source>
</evidence>
<evidence type="ECO:0000256" key="8">
    <source>
        <dbReference type="PROSITE-ProRule" id="PRU01379"/>
    </source>
</evidence>
<evidence type="ECO:0000256" key="3">
    <source>
        <dbReference type="ARBA" id="ARBA00022645"/>
    </source>
</evidence>
<proteinExistence type="inferred from homology"/>
<keyword evidence="5" id="KW-0378">Hydrolase</keyword>
<dbReference type="InterPro" id="IPR050753">
    <property type="entry name" value="Peptidase_M14_domain"/>
</dbReference>
<comment type="cofactor">
    <cofactor evidence="1">
        <name>Zn(2+)</name>
        <dbReference type="ChEBI" id="CHEBI:29105"/>
    </cofactor>
</comment>
<dbReference type="RefSeq" id="XP_065676636.1">
    <property type="nucleotide sequence ID" value="XM_065820564.1"/>
</dbReference>
<dbReference type="InterPro" id="IPR008969">
    <property type="entry name" value="CarboxyPept-like_regulatory"/>
</dbReference>
<keyword evidence="10" id="KW-1185">Reference proteome</keyword>
<keyword evidence="7" id="KW-0325">Glycoprotein</keyword>
<dbReference type="SUPFAM" id="SSF49464">
    <property type="entry name" value="Carboxypeptidase regulatory domain-like"/>
    <property type="match status" value="1"/>
</dbReference>
<evidence type="ECO:0000256" key="5">
    <source>
        <dbReference type="ARBA" id="ARBA00022801"/>
    </source>
</evidence>
<evidence type="ECO:0000259" key="9">
    <source>
        <dbReference type="PROSITE" id="PS52035"/>
    </source>
</evidence>
<reference evidence="11" key="1">
    <citation type="submission" date="2025-08" db="UniProtKB">
        <authorList>
            <consortium name="RefSeq"/>
        </authorList>
    </citation>
    <scope>IDENTIFICATION</scope>
</reference>
<dbReference type="Pfam" id="PF00246">
    <property type="entry name" value="Peptidase_M14"/>
    <property type="match status" value="1"/>
</dbReference>
<keyword evidence="4" id="KW-0479">Metal-binding</keyword>
<dbReference type="SMART" id="SM00631">
    <property type="entry name" value="Zn_pept"/>
    <property type="match status" value="1"/>
</dbReference>
<evidence type="ECO:0000256" key="6">
    <source>
        <dbReference type="ARBA" id="ARBA00022833"/>
    </source>
</evidence>
<dbReference type="GeneID" id="136072126"/>
<dbReference type="Gene3D" id="2.60.40.1120">
    <property type="entry name" value="Carboxypeptidase-like, regulatory domain"/>
    <property type="match status" value="1"/>
</dbReference>
<accession>A0ABM4DPY1</accession>
<feature type="domain" description="Peptidase M14" evidence="9">
    <location>
        <begin position="25"/>
        <end position="317"/>
    </location>
</feature>
<dbReference type="Proteomes" id="UP001652625">
    <property type="component" value="Chromosome 15"/>
</dbReference>
<dbReference type="InterPro" id="IPR057247">
    <property type="entry name" value="CARBOXYPEPT_ZN_2"/>
</dbReference>
<keyword evidence="3" id="KW-0121">Carboxypeptidase</keyword>
<evidence type="ECO:0000256" key="7">
    <source>
        <dbReference type="ARBA" id="ARBA00023180"/>
    </source>
</evidence>
<dbReference type="Pfam" id="PF13620">
    <property type="entry name" value="CarboxypepD_reg"/>
    <property type="match status" value="1"/>
</dbReference>
<keyword evidence="3" id="KW-0645">Protease</keyword>
<gene>
    <name evidence="11" type="primary">LOC136072126</name>
</gene>
<dbReference type="InterPro" id="IPR000834">
    <property type="entry name" value="Peptidase_M14"/>
</dbReference>
<dbReference type="PRINTS" id="PR00765">
    <property type="entry name" value="CRBOXYPTASEA"/>
</dbReference>
<name>A0ABM4DPY1_HYDVU</name>
<dbReference type="SUPFAM" id="SSF53187">
    <property type="entry name" value="Zn-dependent exopeptidases"/>
    <property type="match status" value="1"/>
</dbReference>
<dbReference type="CDD" id="cd11308">
    <property type="entry name" value="Peptidase_M14NE-CP-C_like"/>
    <property type="match status" value="1"/>
</dbReference>
<evidence type="ECO:0000313" key="11">
    <source>
        <dbReference type="RefSeq" id="XP_065676636.1"/>
    </source>
</evidence>
<dbReference type="PROSITE" id="PS00132">
    <property type="entry name" value="CARBOXYPEPT_ZN_1"/>
    <property type="match status" value="1"/>
</dbReference>
<evidence type="ECO:0000256" key="2">
    <source>
        <dbReference type="ARBA" id="ARBA00005988"/>
    </source>
</evidence>